<gene>
    <name evidence="2" type="ordered locus">Marky_1285</name>
</gene>
<dbReference type="KEGG" id="mhd:Marky_1285"/>
<evidence type="ECO:0000313" key="2">
    <source>
        <dbReference type="EMBL" id="AEB12025.1"/>
    </source>
</evidence>
<dbReference type="EMBL" id="CP002630">
    <property type="protein sequence ID" value="AEB12025.1"/>
    <property type="molecule type" value="Genomic_DNA"/>
</dbReference>
<proteinExistence type="predicted"/>
<dbReference type="RefSeq" id="WP_013704072.1">
    <property type="nucleotide sequence ID" value="NC_015387.1"/>
</dbReference>
<feature type="transmembrane region" description="Helical" evidence="1">
    <location>
        <begin position="192"/>
        <end position="216"/>
    </location>
</feature>
<dbReference type="InterPro" id="IPR007395">
    <property type="entry name" value="Zn_peptidase_2"/>
</dbReference>
<name>F2NK54_MARHT</name>
<dbReference type="HOGENOM" id="CLU_084406_0_0_0"/>
<dbReference type="STRING" id="869210.Marky_1285"/>
<evidence type="ECO:0000256" key="1">
    <source>
        <dbReference type="SAM" id="Phobius"/>
    </source>
</evidence>
<sequence length="228" mass="24992">MLLFGPMMWLILLVFAATLLIQFWLQNVYARYSRVANSQGLTGAEVARAILDAHGLHNVRVEMMPGTLTDHYDPIKKVVRLSQTNYASSSVAALAVAAHEVGHALQDAQRYHWLVVRHQLLPAANIGSNLGPWLFIIGLFIGALGLAKLGLYLFAAAALFQLVTLPVEFDASRRALEILKRMNFLSPREMGGARTVLTAAALTYVAALAMSIAYLLQYASILSTAREE</sequence>
<keyword evidence="3" id="KW-1185">Reference proteome</keyword>
<keyword evidence="1" id="KW-0472">Membrane</keyword>
<dbReference type="eggNOG" id="COG2738">
    <property type="taxonomic scope" value="Bacteria"/>
</dbReference>
<organism evidence="2 3">
    <name type="scientific">Marinithermus hydrothermalis (strain DSM 14884 / JCM 11576 / T1)</name>
    <dbReference type="NCBI Taxonomy" id="869210"/>
    <lineage>
        <taxon>Bacteria</taxon>
        <taxon>Thermotogati</taxon>
        <taxon>Deinococcota</taxon>
        <taxon>Deinococci</taxon>
        <taxon>Thermales</taxon>
        <taxon>Thermaceae</taxon>
        <taxon>Marinithermus</taxon>
    </lineage>
</organism>
<dbReference type="Proteomes" id="UP000007030">
    <property type="component" value="Chromosome"/>
</dbReference>
<keyword evidence="1" id="KW-0812">Transmembrane</keyword>
<protein>
    <submittedName>
        <fullName evidence="2">Peptidase membrane zinc metallopeptidase</fullName>
    </submittedName>
</protein>
<dbReference type="AlphaFoldDB" id="F2NK54"/>
<accession>F2NK54</accession>
<reference evidence="2 3" key="1">
    <citation type="journal article" date="2012" name="Stand. Genomic Sci.">
        <title>Complete genome sequence of the aerobic, heterotroph Marinithermus hydrothermalis type strain (T1(T)) from a deep-sea hydrothermal vent chimney.</title>
        <authorList>
            <person name="Copeland A."/>
            <person name="Gu W."/>
            <person name="Yasawong M."/>
            <person name="Lapidus A."/>
            <person name="Lucas S."/>
            <person name="Deshpande S."/>
            <person name="Pagani I."/>
            <person name="Tapia R."/>
            <person name="Cheng J.F."/>
            <person name="Goodwin L.A."/>
            <person name="Pitluck S."/>
            <person name="Liolios K."/>
            <person name="Ivanova N."/>
            <person name="Mavromatis K."/>
            <person name="Mikhailova N."/>
            <person name="Pati A."/>
            <person name="Chen A."/>
            <person name="Palaniappan K."/>
            <person name="Land M."/>
            <person name="Pan C."/>
            <person name="Brambilla E.M."/>
            <person name="Rohde M."/>
            <person name="Tindall B.J."/>
            <person name="Sikorski J."/>
            <person name="Goker M."/>
            <person name="Detter J.C."/>
            <person name="Bristow J."/>
            <person name="Eisen J.A."/>
            <person name="Markowitz V."/>
            <person name="Hugenholtz P."/>
            <person name="Kyrpides N.C."/>
            <person name="Klenk H.P."/>
            <person name="Woyke T."/>
        </authorList>
    </citation>
    <scope>NUCLEOTIDE SEQUENCE [LARGE SCALE GENOMIC DNA]</scope>
    <source>
        <strain evidence="3">DSM 14884 / JCM 11576 / T1</strain>
    </source>
</reference>
<feature type="transmembrane region" description="Helical" evidence="1">
    <location>
        <begin position="6"/>
        <end position="25"/>
    </location>
</feature>
<dbReference type="OrthoDB" id="9784298at2"/>
<evidence type="ECO:0000313" key="3">
    <source>
        <dbReference type="Proteomes" id="UP000007030"/>
    </source>
</evidence>
<keyword evidence="1" id="KW-1133">Transmembrane helix</keyword>
<dbReference type="PANTHER" id="PTHR36434:SF1">
    <property type="entry name" value="MEMBRANE PROTEASE YUGP-RELATED"/>
    <property type="match status" value="1"/>
</dbReference>
<dbReference type="PANTHER" id="PTHR36434">
    <property type="entry name" value="MEMBRANE PROTEASE YUGP-RELATED"/>
    <property type="match status" value="1"/>
</dbReference>
<dbReference type="Pfam" id="PF04298">
    <property type="entry name" value="Zn_peptidase_2"/>
    <property type="match status" value="1"/>
</dbReference>